<dbReference type="PANTHER" id="PTHR21661">
    <property type="entry name" value="EPOXIDE HYDROLASE 1-RELATED"/>
    <property type="match status" value="1"/>
</dbReference>
<evidence type="ECO:0000256" key="2">
    <source>
        <dbReference type="ARBA" id="ARBA00022797"/>
    </source>
</evidence>
<evidence type="ECO:0000256" key="1">
    <source>
        <dbReference type="ARBA" id="ARBA00010088"/>
    </source>
</evidence>
<name>A0A1I4C6P4_9HYPH</name>
<dbReference type="RefSeq" id="WP_149761703.1">
    <property type="nucleotide sequence ID" value="NZ_BSPE01000004.1"/>
</dbReference>
<evidence type="ECO:0000259" key="4">
    <source>
        <dbReference type="Pfam" id="PF06441"/>
    </source>
</evidence>
<dbReference type="Gene3D" id="3.40.50.1820">
    <property type="entry name" value="alpha/beta hydrolase"/>
    <property type="match status" value="1"/>
</dbReference>
<dbReference type="GO" id="GO:0004301">
    <property type="term" value="F:epoxide hydrolase activity"/>
    <property type="evidence" value="ECO:0007669"/>
    <property type="project" value="TreeGrafter"/>
</dbReference>
<dbReference type="InterPro" id="IPR016292">
    <property type="entry name" value="Epoxide_hydrolase"/>
</dbReference>
<dbReference type="Proteomes" id="UP000323300">
    <property type="component" value="Unassembled WGS sequence"/>
</dbReference>
<dbReference type="OrthoDB" id="27092at2"/>
<dbReference type="InterPro" id="IPR029058">
    <property type="entry name" value="AB_hydrolase_fold"/>
</dbReference>
<evidence type="ECO:0000313" key="5">
    <source>
        <dbReference type="EMBL" id="SFK75959.1"/>
    </source>
</evidence>
<comment type="similarity">
    <text evidence="1">Belongs to the peptidase S33 family.</text>
</comment>
<dbReference type="AlphaFoldDB" id="A0A1I4C6P4"/>
<keyword evidence="3" id="KW-0378">Hydrolase</keyword>
<dbReference type="InterPro" id="IPR010497">
    <property type="entry name" value="Epoxide_hydro_N"/>
</dbReference>
<feature type="domain" description="Epoxide hydrolase N-terminal" evidence="4">
    <location>
        <begin position="84"/>
        <end position="188"/>
    </location>
</feature>
<dbReference type="SUPFAM" id="SSF53474">
    <property type="entry name" value="alpha/beta-Hydrolases"/>
    <property type="match status" value="1"/>
</dbReference>
<dbReference type="PANTHER" id="PTHR21661:SF35">
    <property type="entry name" value="EPOXIDE HYDROLASE"/>
    <property type="match status" value="1"/>
</dbReference>
<gene>
    <name evidence="5" type="ORF">SAMN04488498_1124</name>
</gene>
<dbReference type="PIRSF" id="PIRSF001112">
    <property type="entry name" value="Epoxide_hydrolase"/>
    <property type="match status" value="1"/>
</dbReference>
<dbReference type="EMBL" id="FOSL01000012">
    <property type="protein sequence ID" value="SFK75959.1"/>
    <property type="molecule type" value="Genomic_DNA"/>
</dbReference>
<organism evidence="5 6">
    <name type="scientific">Neomesorhizobium albiziae</name>
    <dbReference type="NCBI Taxonomy" id="335020"/>
    <lineage>
        <taxon>Bacteria</taxon>
        <taxon>Pseudomonadati</taxon>
        <taxon>Pseudomonadota</taxon>
        <taxon>Alphaproteobacteria</taxon>
        <taxon>Hyphomicrobiales</taxon>
        <taxon>Phyllobacteriaceae</taxon>
        <taxon>Neomesorhizobium</taxon>
    </lineage>
</organism>
<sequence length="470" mass="51724">MSNTRKFVVVDGASQNIGSGPEDAFLNEGNRVAAVPRSRQSLRRMLAAASVGTIGLLVATAATAEGSATEAPAVATQPAQNASIRPFSFQASEAALADLKQRVTATRWPDQELVQDDTQGVRLATMQKLADYWASQYDWRRVEANLNKYPQFVTNIDGVDIHFIHVKSKYKNALPVIITHGWPGSIIEQLKIIDRLTDPTAHAGTEADAFDVVIPSLPGYGFSGKPTELGWGPQRVARAWTVLMDRLGYKKYVAQGGDWGDAVNEQMAVQKPAGLLGIHTNMPGTLPDNISAALGGAPKPTGLSDDEDYAWKQLDFFYKHRVGYALEMGARPQTLYGLDDSPIALAAWMIDHDPESQKLINRVFDGATEGLTKDDILDNITLYWLTKTGLSSGRLFWESKLAFFAPKGVTIPVAVSAFPDEIYTAPESWSRKAFPNLMFYKRHEKGGHFAAWEQPQALVEDIRESFRSLR</sequence>
<reference evidence="5 6" key="1">
    <citation type="submission" date="2016-10" db="EMBL/GenBank/DDBJ databases">
        <authorList>
            <person name="Varghese N."/>
            <person name="Submissions S."/>
        </authorList>
    </citation>
    <scope>NUCLEOTIDE SEQUENCE [LARGE SCALE GENOMIC DNA]</scope>
    <source>
        <strain evidence="5 6">DSM 21822</strain>
    </source>
</reference>
<evidence type="ECO:0000313" key="6">
    <source>
        <dbReference type="Proteomes" id="UP000323300"/>
    </source>
</evidence>
<proteinExistence type="inferred from homology"/>
<dbReference type="PRINTS" id="PR00412">
    <property type="entry name" value="EPOXHYDRLASE"/>
</dbReference>
<keyword evidence="6" id="KW-1185">Reference proteome</keyword>
<dbReference type="Pfam" id="PF06441">
    <property type="entry name" value="EHN"/>
    <property type="match status" value="1"/>
</dbReference>
<evidence type="ECO:0000256" key="3">
    <source>
        <dbReference type="ARBA" id="ARBA00022801"/>
    </source>
</evidence>
<accession>A0A1I4C6P4</accession>
<keyword evidence="2" id="KW-0058">Aromatic hydrocarbons catabolism</keyword>
<dbReference type="InterPro" id="IPR000639">
    <property type="entry name" value="Epox_hydrolase-like"/>
</dbReference>
<dbReference type="GO" id="GO:0097176">
    <property type="term" value="P:epoxide metabolic process"/>
    <property type="evidence" value="ECO:0007669"/>
    <property type="project" value="TreeGrafter"/>
</dbReference>
<protein>
    <submittedName>
        <fullName evidence="5">Pimeloyl-ACP methyl ester carboxylesterase</fullName>
    </submittedName>
</protein>